<dbReference type="EMBL" id="FQNC01000113">
    <property type="protein sequence ID" value="SGZ31165.1"/>
    <property type="molecule type" value="Genomic_DNA"/>
</dbReference>
<evidence type="ECO:0000313" key="2">
    <source>
        <dbReference type="Proteomes" id="UP000249464"/>
    </source>
</evidence>
<sequence length="192" mass="21628">MGFTICGKQFASVRTHGRRDHSIRPDRLFHASRLPLLDAAHPRRRPSIARHHLAGVDLLPSRSFGATFSPTSHSSNLGIGNVRLNSNLKLVQRHYVHPAMLGSRARVYTVKLRGRRSPTVHTAIVSMVDEVRAIRFNKIFITIQAARFDDSYELPQLKHWLLNDAHYRSAPPMIAKGDAGCHFGPRAVQYVI</sequence>
<proteinExistence type="predicted"/>
<reference evidence="1 2" key="1">
    <citation type="submission" date="2016-11" db="EMBL/GenBank/DDBJ databases">
        <authorList>
            <person name="Jaros S."/>
            <person name="Januszkiewicz K."/>
            <person name="Wedrychowicz H."/>
        </authorList>
    </citation>
    <scope>NUCLEOTIDE SEQUENCE [LARGE SCALE GENOMIC DNA]</scope>
</reference>
<dbReference type="Proteomes" id="UP000249464">
    <property type="component" value="Unassembled WGS sequence"/>
</dbReference>
<accession>A0A2X0MSQ7</accession>
<name>A0A2X0MSQ7_9BASI</name>
<keyword evidence="2" id="KW-1185">Reference proteome</keyword>
<evidence type="ECO:0000313" key="1">
    <source>
        <dbReference type="EMBL" id="SGZ31165.1"/>
    </source>
</evidence>
<protein>
    <submittedName>
        <fullName evidence="1">BQ5605_C047g12323 protein</fullName>
    </submittedName>
</protein>
<organism evidence="1 2">
    <name type="scientific">Microbotryum silenes-dioicae</name>
    <dbReference type="NCBI Taxonomy" id="796604"/>
    <lineage>
        <taxon>Eukaryota</taxon>
        <taxon>Fungi</taxon>
        <taxon>Dikarya</taxon>
        <taxon>Basidiomycota</taxon>
        <taxon>Pucciniomycotina</taxon>
        <taxon>Microbotryomycetes</taxon>
        <taxon>Microbotryales</taxon>
        <taxon>Microbotryaceae</taxon>
        <taxon>Microbotryum</taxon>
    </lineage>
</organism>
<dbReference type="AlphaFoldDB" id="A0A2X0MSQ7"/>
<gene>
    <name evidence="1" type="primary">BQ5605_C047g12323</name>
    <name evidence="1" type="ORF">BQ5605_C047G12323</name>
</gene>